<dbReference type="Pfam" id="PF04892">
    <property type="entry name" value="VanZ"/>
    <property type="match status" value="1"/>
</dbReference>
<evidence type="ECO:0000313" key="4">
    <source>
        <dbReference type="Proteomes" id="UP001320119"/>
    </source>
</evidence>
<dbReference type="RefSeq" id="WP_236986424.1">
    <property type="nucleotide sequence ID" value="NZ_AP023086.1"/>
</dbReference>
<evidence type="ECO:0000259" key="2">
    <source>
        <dbReference type="Pfam" id="PF04892"/>
    </source>
</evidence>
<evidence type="ECO:0000313" key="3">
    <source>
        <dbReference type="EMBL" id="BCD96941.1"/>
    </source>
</evidence>
<sequence>MLEKSRFDKFMRASRWLRWAQFVIALVIFCYAALSPSPQLIGQHSDTSMHFVGNILLMLSAWLALWGRLSIIKVVLCLLPFSLGIELAQYFSPGRMVDVKDMFMNTAGLGVGALLALFAQVGVKRILR</sequence>
<reference evidence="3 4" key="1">
    <citation type="journal article" date="2022" name="IScience">
        <title>An ultrasensitive nanofiber-based assay for enzymatic hydrolysis and deep-sea microbial degradation of cellulose.</title>
        <authorList>
            <person name="Tsudome M."/>
            <person name="Tachioka M."/>
            <person name="Miyazaki M."/>
            <person name="Uchimura K."/>
            <person name="Tsuda M."/>
            <person name="Takaki Y."/>
            <person name="Deguchi S."/>
        </authorList>
    </citation>
    <scope>NUCLEOTIDE SEQUENCE [LARGE SCALE GENOMIC DNA]</scope>
    <source>
        <strain evidence="3 4">GE09</strain>
    </source>
</reference>
<gene>
    <name evidence="3" type="ORF">MARGE09_P1141</name>
</gene>
<accession>A0AAN1WG18</accession>
<organism evidence="3 4">
    <name type="scientific">Marinagarivorans cellulosilyticus</name>
    <dbReference type="NCBI Taxonomy" id="2721545"/>
    <lineage>
        <taxon>Bacteria</taxon>
        <taxon>Pseudomonadati</taxon>
        <taxon>Pseudomonadota</taxon>
        <taxon>Gammaproteobacteria</taxon>
        <taxon>Cellvibrionales</taxon>
        <taxon>Cellvibrionaceae</taxon>
        <taxon>Marinagarivorans</taxon>
    </lineage>
</organism>
<name>A0AAN1WG18_9GAMM</name>
<keyword evidence="1" id="KW-0472">Membrane</keyword>
<keyword evidence="1" id="KW-0812">Transmembrane</keyword>
<keyword evidence="1" id="KW-1133">Transmembrane helix</keyword>
<dbReference type="InterPro" id="IPR006976">
    <property type="entry name" value="VanZ-like"/>
</dbReference>
<dbReference type="KEGG" id="marq:MARGE09_P1141"/>
<feature type="transmembrane region" description="Helical" evidence="1">
    <location>
        <begin position="74"/>
        <end position="91"/>
    </location>
</feature>
<dbReference type="PANTHER" id="PTHR28008:SF1">
    <property type="entry name" value="DOMAIN PROTEIN, PUTATIVE (AFU_ORTHOLOGUE AFUA_3G10980)-RELATED"/>
    <property type="match status" value="1"/>
</dbReference>
<feature type="transmembrane region" description="Helical" evidence="1">
    <location>
        <begin position="49"/>
        <end position="67"/>
    </location>
</feature>
<proteinExistence type="predicted"/>
<feature type="domain" description="VanZ-like" evidence="2">
    <location>
        <begin position="45"/>
        <end position="118"/>
    </location>
</feature>
<evidence type="ECO:0000256" key="1">
    <source>
        <dbReference type="SAM" id="Phobius"/>
    </source>
</evidence>
<feature type="transmembrane region" description="Helical" evidence="1">
    <location>
        <begin position="16"/>
        <end position="34"/>
    </location>
</feature>
<dbReference type="PANTHER" id="PTHR28008">
    <property type="entry name" value="DOMAIN PROTEIN, PUTATIVE (AFU_ORTHOLOGUE AFUA_3G10980)-RELATED"/>
    <property type="match status" value="1"/>
</dbReference>
<feature type="transmembrane region" description="Helical" evidence="1">
    <location>
        <begin position="103"/>
        <end position="123"/>
    </location>
</feature>
<dbReference type="Proteomes" id="UP001320119">
    <property type="component" value="Chromosome"/>
</dbReference>
<keyword evidence="4" id="KW-1185">Reference proteome</keyword>
<protein>
    <recommendedName>
        <fullName evidence="2">VanZ-like domain-containing protein</fullName>
    </recommendedName>
</protein>
<dbReference type="AlphaFoldDB" id="A0AAN1WG18"/>
<dbReference type="EMBL" id="AP023086">
    <property type="protein sequence ID" value="BCD96941.1"/>
    <property type="molecule type" value="Genomic_DNA"/>
</dbReference>